<dbReference type="EMBL" id="JAWZYT010000664">
    <property type="protein sequence ID" value="KAK4320508.1"/>
    <property type="molecule type" value="Genomic_DNA"/>
</dbReference>
<evidence type="ECO:0000259" key="11">
    <source>
        <dbReference type="PROSITE" id="PS50268"/>
    </source>
</evidence>
<proteinExistence type="predicted"/>
<reference evidence="12" key="1">
    <citation type="submission" date="2023-11" db="EMBL/GenBank/DDBJ databases">
        <title>Genome assemblies of two species of porcelain crab, Petrolisthes cinctipes and Petrolisthes manimaculis (Anomura: Porcellanidae).</title>
        <authorList>
            <person name="Angst P."/>
        </authorList>
    </citation>
    <scope>NUCLEOTIDE SEQUENCE</scope>
    <source>
        <strain evidence="12">PB745_02</strain>
        <tissue evidence="12">Gill</tissue>
    </source>
</reference>
<keyword evidence="2" id="KW-0812">Transmembrane</keyword>
<evidence type="ECO:0000256" key="4">
    <source>
        <dbReference type="ARBA" id="ARBA00022737"/>
    </source>
</evidence>
<dbReference type="Proteomes" id="UP001292094">
    <property type="component" value="Unassembled WGS sequence"/>
</dbReference>
<dbReference type="AlphaFoldDB" id="A0AAE1UDP2"/>
<evidence type="ECO:0000313" key="12">
    <source>
        <dbReference type="EMBL" id="KAK4320508.1"/>
    </source>
</evidence>
<feature type="domain" description="Cadherin" evidence="11">
    <location>
        <begin position="347"/>
        <end position="451"/>
    </location>
</feature>
<protein>
    <recommendedName>
        <fullName evidence="11">Cadherin domain-containing protein</fullName>
    </recommendedName>
</protein>
<dbReference type="FunFam" id="2.60.40.60:FF:000033">
    <property type="entry name" value="FAT atypical cadherin 1"/>
    <property type="match status" value="1"/>
</dbReference>
<comment type="subcellular location">
    <subcellularLocation>
        <location evidence="1">Membrane</location>
        <topology evidence="1">Single-pass membrane protein</topology>
    </subcellularLocation>
</comment>
<feature type="domain" description="Cadherin" evidence="11">
    <location>
        <begin position="84"/>
        <end position="131"/>
    </location>
</feature>
<dbReference type="FunFam" id="2.60.40.60:FF:000066">
    <property type="entry name" value="FAT atypical cadherin 1"/>
    <property type="match status" value="1"/>
</dbReference>
<dbReference type="PANTHER" id="PTHR24028:SF328">
    <property type="entry name" value="CADHERIN-3"/>
    <property type="match status" value="1"/>
</dbReference>
<feature type="region of interest" description="Disordered" evidence="10">
    <location>
        <begin position="1"/>
        <end position="26"/>
    </location>
</feature>
<evidence type="ECO:0000256" key="5">
    <source>
        <dbReference type="ARBA" id="ARBA00022837"/>
    </source>
</evidence>
<dbReference type="InterPro" id="IPR020894">
    <property type="entry name" value="Cadherin_CS"/>
</dbReference>
<evidence type="ECO:0000313" key="13">
    <source>
        <dbReference type="Proteomes" id="UP001292094"/>
    </source>
</evidence>
<evidence type="ECO:0000256" key="1">
    <source>
        <dbReference type="ARBA" id="ARBA00004167"/>
    </source>
</evidence>
<evidence type="ECO:0000256" key="6">
    <source>
        <dbReference type="ARBA" id="ARBA00022989"/>
    </source>
</evidence>
<dbReference type="GO" id="GO:0008104">
    <property type="term" value="P:intracellular protein localization"/>
    <property type="evidence" value="ECO:0007669"/>
    <property type="project" value="UniProtKB-ARBA"/>
</dbReference>
<dbReference type="Pfam" id="PF00028">
    <property type="entry name" value="Cadherin"/>
    <property type="match status" value="3"/>
</dbReference>
<dbReference type="Gene3D" id="2.60.40.60">
    <property type="entry name" value="Cadherins"/>
    <property type="match status" value="6"/>
</dbReference>
<feature type="domain" description="Cadherin" evidence="11">
    <location>
        <begin position="452"/>
        <end position="557"/>
    </location>
</feature>
<evidence type="ECO:0000256" key="10">
    <source>
        <dbReference type="SAM" id="MobiDB-lite"/>
    </source>
</evidence>
<dbReference type="PANTHER" id="PTHR24028">
    <property type="entry name" value="CADHERIN-87A"/>
    <property type="match status" value="1"/>
</dbReference>
<dbReference type="GO" id="GO:0005509">
    <property type="term" value="F:calcium ion binding"/>
    <property type="evidence" value="ECO:0007669"/>
    <property type="project" value="UniProtKB-UniRule"/>
</dbReference>
<evidence type="ECO:0000256" key="2">
    <source>
        <dbReference type="ARBA" id="ARBA00022692"/>
    </source>
</evidence>
<keyword evidence="13" id="KW-1185">Reference proteome</keyword>
<dbReference type="CDD" id="cd11304">
    <property type="entry name" value="Cadherin_repeat"/>
    <property type="match status" value="4"/>
</dbReference>
<gene>
    <name evidence="12" type="ORF">Pmani_008635</name>
</gene>
<evidence type="ECO:0000256" key="8">
    <source>
        <dbReference type="ARBA" id="ARBA00023180"/>
    </source>
</evidence>
<dbReference type="SUPFAM" id="SSF49313">
    <property type="entry name" value="Cadherin-like"/>
    <property type="match status" value="4"/>
</dbReference>
<dbReference type="GO" id="GO:0005886">
    <property type="term" value="C:plasma membrane"/>
    <property type="evidence" value="ECO:0007669"/>
    <property type="project" value="InterPro"/>
</dbReference>
<evidence type="ECO:0000256" key="9">
    <source>
        <dbReference type="PROSITE-ProRule" id="PRU00043"/>
    </source>
</evidence>
<feature type="domain" description="Cadherin" evidence="11">
    <location>
        <begin position="570"/>
        <end position="656"/>
    </location>
</feature>
<feature type="domain" description="Cadherin" evidence="11">
    <location>
        <begin position="132"/>
        <end position="237"/>
    </location>
</feature>
<dbReference type="FunFam" id="2.60.40.60:FF:000015">
    <property type="entry name" value="FAT atypical cadherin 1"/>
    <property type="match status" value="1"/>
</dbReference>
<keyword evidence="3" id="KW-0732">Signal</keyword>
<keyword evidence="5 9" id="KW-0106">Calcium</keyword>
<keyword evidence="6" id="KW-1133">Transmembrane helix</keyword>
<dbReference type="InterPro" id="IPR015919">
    <property type="entry name" value="Cadherin-like_sf"/>
</dbReference>
<name>A0AAE1UDP2_9EUCA</name>
<dbReference type="PROSITE" id="PS00232">
    <property type="entry name" value="CADHERIN_1"/>
    <property type="match status" value="1"/>
</dbReference>
<sequence length="699" mass="77724">MTQTTYSHPHPRGRPPPPSPPHPQPSVVRRTYIRWQQVVVAVLVVVLTALCGRTAGGDELDVQFTSPLYNASVPENALGNHDVLNRESRDTYRLKVKAQHRRHDGTKEDLPGAVTVVVVAITDLNDLSPLFMQQEYHVRLSEDTPLHSSVARVKAEDPDAGLNGEIYYSFHPRTPVFAIHPTSGVVTLTRPLRFLEQARYELMVEAHDRGLQQRGRWLRPAKLFINVTEENVHDPQILVTKLPESVPRAHLAVVAIINVADQDRGPSGEVKSLEIVEGDPDRVFRILPGSAANEFNLAALDTIDWSDSPFGFNLTLKATDGGNRARFSYKVVRIAAPPVPEEEALFTSELYEATVSEIAPLGTRVVQIGSWLPGAQQRVEYSILAGNKGGYFYLDPHSGVITTLTLLDAETREDFTLTVTATSPTVRQANQQSSAKVIIRVTDANDNTPMIVAPQGVVRVDEYQPAGTWVTKVRAQDYDSGENGYVSYSLANADDVPFAIDHFSGEVVTTRILDFETERRVWKLLVRASDWGSPFRRQSEKVITVHVEDVNDNRPQFERVDCTGYIDRFAPLGSEVFTLSAVDFDQGNIVSYRLVGGNDDRCFALDTTSGVLTLTCDLQDLMVSERMLNVTATDGEHFADTLSIRLQLVRQQTATVDSWVSVDCRELGVAQKLRNNSHMLIRIIVQMIPSASSHHLRLL</sequence>
<keyword evidence="8" id="KW-0325">Glycoprotein</keyword>
<keyword evidence="4" id="KW-0677">Repeat</keyword>
<dbReference type="PRINTS" id="PR00205">
    <property type="entry name" value="CADHERIN"/>
</dbReference>
<accession>A0AAE1UDP2</accession>
<dbReference type="GO" id="GO:0007156">
    <property type="term" value="P:homophilic cell adhesion via plasma membrane adhesion molecules"/>
    <property type="evidence" value="ECO:0007669"/>
    <property type="project" value="InterPro"/>
</dbReference>
<dbReference type="InterPro" id="IPR050174">
    <property type="entry name" value="Protocadherin/Cadherin-CA"/>
</dbReference>
<comment type="caution">
    <text evidence="12">The sequence shown here is derived from an EMBL/GenBank/DDBJ whole genome shotgun (WGS) entry which is preliminary data.</text>
</comment>
<dbReference type="SMART" id="SM00112">
    <property type="entry name" value="CA"/>
    <property type="match status" value="4"/>
</dbReference>
<feature type="compositionally biased region" description="Pro residues" evidence="10">
    <location>
        <begin position="14"/>
        <end position="24"/>
    </location>
</feature>
<dbReference type="InterPro" id="IPR002126">
    <property type="entry name" value="Cadherin-like_dom"/>
</dbReference>
<keyword evidence="7" id="KW-0472">Membrane</keyword>
<dbReference type="PROSITE" id="PS50268">
    <property type="entry name" value="CADHERIN_2"/>
    <property type="match status" value="5"/>
</dbReference>
<evidence type="ECO:0000256" key="3">
    <source>
        <dbReference type="ARBA" id="ARBA00022729"/>
    </source>
</evidence>
<evidence type="ECO:0000256" key="7">
    <source>
        <dbReference type="ARBA" id="ARBA00023136"/>
    </source>
</evidence>
<organism evidence="12 13">
    <name type="scientific">Petrolisthes manimaculis</name>
    <dbReference type="NCBI Taxonomy" id="1843537"/>
    <lineage>
        <taxon>Eukaryota</taxon>
        <taxon>Metazoa</taxon>
        <taxon>Ecdysozoa</taxon>
        <taxon>Arthropoda</taxon>
        <taxon>Crustacea</taxon>
        <taxon>Multicrustacea</taxon>
        <taxon>Malacostraca</taxon>
        <taxon>Eumalacostraca</taxon>
        <taxon>Eucarida</taxon>
        <taxon>Decapoda</taxon>
        <taxon>Pleocyemata</taxon>
        <taxon>Anomura</taxon>
        <taxon>Galatheoidea</taxon>
        <taxon>Porcellanidae</taxon>
        <taxon>Petrolisthes</taxon>
    </lineage>
</organism>